<dbReference type="GO" id="GO:0005524">
    <property type="term" value="F:ATP binding"/>
    <property type="evidence" value="ECO:0007669"/>
    <property type="project" value="UniProtKB-KW"/>
</dbReference>
<dbReference type="Proteomes" id="UP001589890">
    <property type="component" value="Unassembled WGS sequence"/>
</dbReference>
<feature type="domain" description="ABC transporter" evidence="5">
    <location>
        <begin position="4"/>
        <end position="208"/>
    </location>
</feature>
<keyword evidence="4 6" id="KW-0067">ATP-binding</keyword>
<protein>
    <submittedName>
        <fullName evidence="6">ATP-binding cassette domain-containing protein</fullName>
    </submittedName>
</protein>
<dbReference type="SUPFAM" id="SSF52540">
    <property type="entry name" value="P-loop containing nucleoside triphosphate hydrolases"/>
    <property type="match status" value="1"/>
</dbReference>
<dbReference type="InterPro" id="IPR017871">
    <property type="entry name" value="ABC_transporter-like_CS"/>
</dbReference>
<organism evidence="6 7">
    <name type="scientific">Kribbella deserti</name>
    <dbReference type="NCBI Taxonomy" id="1926257"/>
    <lineage>
        <taxon>Bacteria</taxon>
        <taxon>Bacillati</taxon>
        <taxon>Actinomycetota</taxon>
        <taxon>Actinomycetes</taxon>
        <taxon>Propionibacteriales</taxon>
        <taxon>Kribbellaceae</taxon>
        <taxon>Kribbella</taxon>
    </lineage>
</organism>
<reference evidence="6 7" key="1">
    <citation type="submission" date="2024-09" db="EMBL/GenBank/DDBJ databases">
        <authorList>
            <person name="Sun Q."/>
            <person name="Mori K."/>
        </authorList>
    </citation>
    <scope>NUCLEOTIDE SEQUENCE [LARGE SCALE GENOMIC DNA]</scope>
    <source>
        <strain evidence="6 7">CGMCC 1.15906</strain>
    </source>
</reference>
<dbReference type="EMBL" id="JBHLTC010000038">
    <property type="protein sequence ID" value="MFC0628298.1"/>
    <property type="molecule type" value="Genomic_DNA"/>
</dbReference>
<evidence type="ECO:0000313" key="6">
    <source>
        <dbReference type="EMBL" id="MFC0628298.1"/>
    </source>
</evidence>
<dbReference type="PROSITE" id="PS50893">
    <property type="entry name" value="ABC_TRANSPORTER_2"/>
    <property type="match status" value="1"/>
</dbReference>
<dbReference type="InterPro" id="IPR027417">
    <property type="entry name" value="P-loop_NTPase"/>
</dbReference>
<dbReference type="InterPro" id="IPR003439">
    <property type="entry name" value="ABC_transporter-like_ATP-bd"/>
</dbReference>
<comment type="caution">
    <text evidence="6">The sequence shown here is derived from an EMBL/GenBank/DDBJ whole genome shotgun (WGS) entry which is preliminary data.</text>
</comment>
<proteinExistence type="inferred from homology"/>
<gene>
    <name evidence="6" type="ORF">ACFFGN_29785</name>
</gene>
<evidence type="ECO:0000256" key="3">
    <source>
        <dbReference type="ARBA" id="ARBA00022741"/>
    </source>
</evidence>
<evidence type="ECO:0000256" key="4">
    <source>
        <dbReference type="ARBA" id="ARBA00022840"/>
    </source>
</evidence>
<dbReference type="Gene3D" id="3.40.50.300">
    <property type="entry name" value="P-loop containing nucleotide triphosphate hydrolases"/>
    <property type="match status" value="1"/>
</dbReference>
<dbReference type="PROSITE" id="PS00211">
    <property type="entry name" value="ABC_TRANSPORTER_1"/>
    <property type="match status" value="1"/>
</dbReference>
<dbReference type="PANTHER" id="PTHR43335">
    <property type="entry name" value="ABC TRANSPORTER, ATP-BINDING PROTEIN"/>
    <property type="match status" value="1"/>
</dbReference>
<sequence length="209" mass="22099">MTGLVVEDLRHLYADRAVIDGLSFTVEPGTAVALLGPNGAGKTTVLRCVVGSAEPAEGTITLNGVAVDERDPAIRREVATLLDDLDFFPDLSAAEHLDLLARAHGNGDPEALVDELLVDVGLAAAANQLPGSLSSGQRRRLALATAFVRPRSLLVLDEPEQRLDTAGVRWLGERLIAEKESGTAILFASHDPELVEIVADSTVTLDPLP</sequence>
<keyword evidence="3" id="KW-0547">Nucleotide-binding</keyword>
<evidence type="ECO:0000256" key="2">
    <source>
        <dbReference type="ARBA" id="ARBA00022448"/>
    </source>
</evidence>
<evidence type="ECO:0000259" key="5">
    <source>
        <dbReference type="PROSITE" id="PS50893"/>
    </source>
</evidence>
<dbReference type="SMART" id="SM00382">
    <property type="entry name" value="AAA"/>
    <property type="match status" value="1"/>
</dbReference>
<dbReference type="PANTHER" id="PTHR43335:SF4">
    <property type="entry name" value="ABC TRANSPORTER, ATP-BINDING PROTEIN"/>
    <property type="match status" value="1"/>
</dbReference>
<dbReference type="Pfam" id="PF00005">
    <property type="entry name" value="ABC_tran"/>
    <property type="match status" value="1"/>
</dbReference>
<dbReference type="InterPro" id="IPR003593">
    <property type="entry name" value="AAA+_ATPase"/>
</dbReference>
<keyword evidence="7" id="KW-1185">Reference proteome</keyword>
<keyword evidence="2" id="KW-0813">Transport</keyword>
<dbReference type="RefSeq" id="WP_380054324.1">
    <property type="nucleotide sequence ID" value="NZ_JBHLTC010000038.1"/>
</dbReference>
<evidence type="ECO:0000256" key="1">
    <source>
        <dbReference type="ARBA" id="ARBA00005417"/>
    </source>
</evidence>
<accession>A0ABV6QUI4</accession>
<name>A0ABV6QUI4_9ACTN</name>
<evidence type="ECO:0000313" key="7">
    <source>
        <dbReference type="Proteomes" id="UP001589890"/>
    </source>
</evidence>
<comment type="similarity">
    <text evidence="1">Belongs to the ABC transporter superfamily.</text>
</comment>